<comment type="caution">
    <text evidence="2">The sequence shown here is derived from an EMBL/GenBank/DDBJ whole genome shotgun (WGS) entry which is preliminary data.</text>
</comment>
<dbReference type="AlphaFoldDB" id="A0A941DX39"/>
<protein>
    <submittedName>
        <fullName evidence="2">SHOCT domain-containing protein</fullName>
    </submittedName>
</protein>
<dbReference type="Proteomes" id="UP000675284">
    <property type="component" value="Unassembled WGS sequence"/>
</dbReference>
<accession>A0A941DX39</accession>
<evidence type="ECO:0000313" key="2">
    <source>
        <dbReference type="EMBL" id="MBR7796917.1"/>
    </source>
</evidence>
<dbReference type="RefSeq" id="WP_166530545.1">
    <property type="nucleotide sequence ID" value="NZ_CP115959.1"/>
</dbReference>
<evidence type="ECO:0000256" key="1">
    <source>
        <dbReference type="SAM" id="Phobius"/>
    </source>
</evidence>
<name>A0A941DX39_9BACI</name>
<reference evidence="2" key="1">
    <citation type="submission" date="2021-04" db="EMBL/GenBank/DDBJ databases">
        <title>Isolation and polyphasic classification of algal microorganism.</title>
        <authorList>
            <person name="Wang S."/>
        </authorList>
    </citation>
    <scope>NUCLEOTIDE SEQUENCE</scope>
    <source>
        <strain evidence="2">720a</strain>
    </source>
</reference>
<gene>
    <name evidence="2" type="ORF">KCX74_12785</name>
</gene>
<keyword evidence="1" id="KW-0472">Membrane</keyword>
<keyword evidence="3" id="KW-1185">Reference proteome</keyword>
<evidence type="ECO:0000313" key="3">
    <source>
        <dbReference type="Proteomes" id="UP000675284"/>
    </source>
</evidence>
<sequence>MYTIFIDPTIRFWLSIGLVLIIIVITIRFRAKNNLKSDSLELLERRYQRGEISQEVYERARKRRGK</sequence>
<keyword evidence="1" id="KW-1133">Transmembrane helix</keyword>
<dbReference type="EMBL" id="JAGSOT010000037">
    <property type="protein sequence ID" value="MBR7796917.1"/>
    <property type="molecule type" value="Genomic_DNA"/>
</dbReference>
<feature type="transmembrane region" description="Helical" evidence="1">
    <location>
        <begin position="12"/>
        <end position="29"/>
    </location>
</feature>
<proteinExistence type="predicted"/>
<keyword evidence="1" id="KW-0812">Transmembrane</keyword>
<organism evidence="2 3">
    <name type="scientific">Virgibacillus salarius</name>
    <dbReference type="NCBI Taxonomy" id="447199"/>
    <lineage>
        <taxon>Bacteria</taxon>
        <taxon>Bacillati</taxon>
        <taxon>Bacillota</taxon>
        <taxon>Bacilli</taxon>
        <taxon>Bacillales</taxon>
        <taxon>Bacillaceae</taxon>
        <taxon>Virgibacillus</taxon>
    </lineage>
</organism>